<dbReference type="GO" id="GO:0071555">
    <property type="term" value="P:cell wall organization"/>
    <property type="evidence" value="ECO:0007669"/>
    <property type="project" value="UniProtKB-KW"/>
</dbReference>
<keyword evidence="3" id="KW-0378">Hydrolase</keyword>
<dbReference type="EMBL" id="PVUF01000003">
    <property type="protein sequence ID" value="PRZ48842.1"/>
    <property type="molecule type" value="Genomic_DNA"/>
</dbReference>
<comment type="catalytic activity">
    <reaction evidence="1">
        <text>Hydrolyzes the link between N-acetylmuramoyl residues and L-amino acid residues in certain cell-wall glycopeptides.</text>
        <dbReference type="EC" id="3.5.1.28"/>
    </reaction>
</comment>
<accession>A0A2T1AJW5</accession>
<dbReference type="SUPFAM" id="SSF55846">
    <property type="entry name" value="N-acetylmuramoyl-L-alanine amidase-like"/>
    <property type="match status" value="1"/>
</dbReference>
<dbReference type="PANTHER" id="PTHR30417">
    <property type="entry name" value="N-ACETYLMURAMOYL-L-ALANINE AMIDASE AMID"/>
    <property type="match status" value="1"/>
</dbReference>
<evidence type="ECO:0000256" key="1">
    <source>
        <dbReference type="ARBA" id="ARBA00001561"/>
    </source>
</evidence>
<dbReference type="CDD" id="cd06583">
    <property type="entry name" value="PGRP"/>
    <property type="match status" value="1"/>
</dbReference>
<comment type="caution">
    <text evidence="6">The sequence shown here is derived from an EMBL/GenBank/DDBJ whole genome shotgun (WGS) entry which is preliminary data.</text>
</comment>
<dbReference type="Gene3D" id="3.40.80.10">
    <property type="entry name" value="Peptidoglycan recognition protein-like"/>
    <property type="match status" value="1"/>
</dbReference>
<protein>
    <recommendedName>
        <fullName evidence="2">N-acetylmuramoyl-L-alanine amidase</fullName>
        <ecNumber evidence="2">3.5.1.28</ecNumber>
    </recommendedName>
</protein>
<dbReference type="RefSeq" id="WP_106162869.1">
    <property type="nucleotide sequence ID" value="NZ_JBLWVM010000002.1"/>
</dbReference>
<dbReference type="GO" id="GO:0009253">
    <property type="term" value="P:peptidoglycan catabolic process"/>
    <property type="evidence" value="ECO:0007669"/>
    <property type="project" value="InterPro"/>
</dbReference>
<dbReference type="AlphaFoldDB" id="A0A2T1AJW5"/>
<dbReference type="InterPro" id="IPR036505">
    <property type="entry name" value="Amidase/PGRP_sf"/>
</dbReference>
<proteinExistence type="predicted"/>
<dbReference type="Proteomes" id="UP000237718">
    <property type="component" value="Unassembled WGS sequence"/>
</dbReference>
<evidence type="ECO:0000313" key="7">
    <source>
        <dbReference type="Proteomes" id="UP000237718"/>
    </source>
</evidence>
<dbReference type="GO" id="GO:0019867">
    <property type="term" value="C:outer membrane"/>
    <property type="evidence" value="ECO:0007669"/>
    <property type="project" value="TreeGrafter"/>
</dbReference>
<evidence type="ECO:0000256" key="4">
    <source>
        <dbReference type="ARBA" id="ARBA00023316"/>
    </source>
</evidence>
<reference evidence="6 7" key="1">
    <citation type="submission" date="2018-03" db="EMBL/GenBank/DDBJ databases">
        <title>Genomic Encyclopedia of Archaeal and Bacterial Type Strains, Phase II (KMG-II): from individual species to whole genera.</title>
        <authorList>
            <person name="Goeker M."/>
        </authorList>
    </citation>
    <scope>NUCLEOTIDE SEQUENCE [LARGE SCALE GENOMIC DNA]</scope>
    <source>
        <strain evidence="6 7">DSM 25328</strain>
    </source>
</reference>
<dbReference type="InterPro" id="IPR051206">
    <property type="entry name" value="NAMLAA_amidase_2"/>
</dbReference>
<sequence length="219" mass="24265">MTGCAPLWHPSPNFGPRRNGLRPQLIVLHYTAMASAEAALSRLCDPAHEVSAHYLIGSDGTLWQMVREDMRAWHAGAGEWMGHTDINSRSIGIELDNRGDHPFPDPQMRRLEALLPRIMTRWSIAPEGVIGHSDMAPGRKCDPGPRFDWQRLATLGFARPARRSNAATAATPQSFRKAARACGFTAEVDDATLLEAVRLRYRPWGEGPLCPDDLPPLLD</sequence>
<evidence type="ECO:0000313" key="6">
    <source>
        <dbReference type="EMBL" id="PRZ48842.1"/>
    </source>
</evidence>
<organism evidence="6 7">
    <name type="scientific">Tritonibacter scottomollicae</name>
    <name type="common">Epibacterium scottomollicae</name>
    <dbReference type="NCBI Taxonomy" id="483013"/>
    <lineage>
        <taxon>Bacteria</taxon>
        <taxon>Pseudomonadati</taxon>
        <taxon>Pseudomonadota</taxon>
        <taxon>Alphaproteobacteria</taxon>
        <taxon>Rhodobacterales</taxon>
        <taxon>Paracoccaceae</taxon>
        <taxon>Tritonibacter</taxon>
    </lineage>
</organism>
<dbReference type="EC" id="3.5.1.28" evidence="2"/>
<dbReference type="OrthoDB" id="9794842at2"/>
<evidence type="ECO:0000256" key="3">
    <source>
        <dbReference type="ARBA" id="ARBA00022801"/>
    </source>
</evidence>
<evidence type="ECO:0000259" key="5">
    <source>
        <dbReference type="SMART" id="SM00644"/>
    </source>
</evidence>
<keyword evidence="4" id="KW-0961">Cell wall biogenesis/degradation</keyword>
<name>A0A2T1AJW5_TRISK</name>
<evidence type="ECO:0000256" key="2">
    <source>
        <dbReference type="ARBA" id="ARBA00011901"/>
    </source>
</evidence>
<dbReference type="SMART" id="SM00644">
    <property type="entry name" value="Ami_2"/>
    <property type="match status" value="1"/>
</dbReference>
<feature type="domain" description="N-acetylmuramoyl-L-alanine amidase" evidence="5">
    <location>
        <begin position="11"/>
        <end position="144"/>
    </location>
</feature>
<dbReference type="GO" id="GO:0008745">
    <property type="term" value="F:N-acetylmuramoyl-L-alanine amidase activity"/>
    <property type="evidence" value="ECO:0007669"/>
    <property type="project" value="UniProtKB-EC"/>
</dbReference>
<dbReference type="GO" id="GO:0009254">
    <property type="term" value="P:peptidoglycan turnover"/>
    <property type="evidence" value="ECO:0007669"/>
    <property type="project" value="TreeGrafter"/>
</dbReference>
<dbReference type="PANTHER" id="PTHR30417:SF1">
    <property type="entry name" value="N-ACETYLMURAMOYL-L-ALANINE AMIDASE AMID"/>
    <property type="match status" value="1"/>
</dbReference>
<gene>
    <name evidence="6" type="ORF">CLV89_103154</name>
</gene>
<dbReference type="Pfam" id="PF01510">
    <property type="entry name" value="Amidase_2"/>
    <property type="match status" value="1"/>
</dbReference>
<dbReference type="InterPro" id="IPR002502">
    <property type="entry name" value="Amidase_domain"/>
</dbReference>